<keyword evidence="2" id="KW-1133">Transmembrane helix</keyword>
<evidence type="ECO:0000256" key="2">
    <source>
        <dbReference type="SAM" id="Phobius"/>
    </source>
</evidence>
<evidence type="ECO:0000256" key="1">
    <source>
        <dbReference type="SAM" id="Coils"/>
    </source>
</evidence>
<dbReference type="PANTHER" id="PTHR37461:SF1">
    <property type="entry name" value="ANTI-SIGMA-K FACTOR RSKA"/>
    <property type="match status" value="1"/>
</dbReference>
<dbReference type="EMBL" id="JAABOP010000001">
    <property type="protein sequence ID" value="NER09137.1"/>
    <property type="molecule type" value="Genomic_DNA"/>
</dbReference>
<comment type="caution">
    <text evidence="4">The sequence shown here is derived from an EMBL/GenBank/DDBJ whole genome shotgun (WGS) entry which is preliminary data.</text>
</comment>
<dbReference type="PANTHER" id="PTHR37461">
    <property type="entry name" value="ANTI-SIGMA-K FACTOR RSKA"/>
    <property type="match status" value="1"/>
</dbReference>
<dbReference type="GO" id="GO:0005886">
    <property type="term" value="C:plasma membrane"/>
    <property type="evidence" value="ECO:0007669"/>
    <property type="project" value="InterPro"/>
</dbReference>
<protein>
    <recommendedName>
        <fullName evidence="3">Anti-sigma K factor RskA C-terminal domain-containing protein</fullName>
    </recommendedName>
</protein>
<accession>A0A6P0U7M8</accession>
<sequence>MDRKTILEQGLLLAYLLDELDGNQREQVEQVLAEDPVLREEFTRLEADFENLAMENAIAPPASVRKRLETKLETTEQPSQEGIRSLKGTKTYDRTRLLVAASMAALFALSTFWLYTRWQEAEENIRLAREEQQQLKETLEILSGEMREVQQLNAMLNDGDMIPVLLKGNRLSPEARAVAYVNHKTRSVMVNPKALPPLSENETYQMWADVDGEMISMGLVPTDQELVALAYIDRAESLNITIEPKGGSDHPTVERLISNAYL</sequence>
<proteinExistence type="predicted"/>
<dbReference type="InterPro" id="IPR051474">
    <property type="entry name" value="Anti-sigma-K/W_factor"/>
</dbReference>
<dbReference type="GO" id="GO:0006417">
    <property type="term" value="P:regulation of translation"/>
    <property type="evidence" value="ECO:0007669"/>
    <property type="project" value="TreeGrafter"/>
</dbReference>
<dbReference type="Proteomes" id="UP000468443">
    <property type="component" value="Unassembled WGS sequence"/>
</dbReference>
<keyword evidence="1" id="KW-0175">Coiled coil</keyword>
<keyword evidence="5" id="KW-1185">Reference proteome</keyword>
<evidence type="ECO:0000313" key="5">
    <source>
        <dbReference type="Proteomes" id="UP000468443"/>
    </source>
</evidence>
<reference evidence="4 5" key="1">
    <citation type="submission" date="2020-01" db="EMBL/GenBank/DDBJ databases">
        <title>Muriicola jejuensis KCTC 22299.</title>
        <authorList>
            <person name="Wang G."/>
        </authorList>
    </citation>
    <scope>NUCLEOTIDE SEQUENCE [LARGE SCALE GENOMIC DNA]</scope>
    <source>
        <strain evidence="4 5">KCTC 22299</strain>
    </source>
</reference>
<evidence type="ECO:0000259" key="3">
    <source>
        <dbReference type="Pfam" id="PF10099"/>
    </source>
</evidence>
<keyword evidence="2" id="KW-0472">Membrane</keyword>
<feature type="domain" description="Anti-sigma K factor RskA C-terminal" evidence="3">
    <location>
        <begin position="100"/>
        <end position="252"/>
    </location>
</feature>
<evidence type="ECO:0000313" key="4">
    <source>
        <dbReference type="EMBL" id="NER09137.1"/>
    </source>
</evidence>
<dbReference type="GO" id="GO:0016989">
    <property type="term" value="F:sigma factor antagonist activity"/>
    <property type="evidence" value="ECO:0007669"/>
    <property type="project" value="TreeGrafter"/>
</dbReference>
<dbReference type="AlphaFoldDB" id="A0A6P0U7M8"/>
<dbReference type="Pfam" id="PF10099">
    <property type="entry name" value="RskA_C"/>
    <property type="match status" value="1"/>
</dbReference>
<organism evidence="4 5">
    <name type="scientific">Muriicola jejuensis</name>
    <dbReference type="NCBI Taxonomy" id="504488"/>
    <lineage>
        <taxon>Bacteria</taxon>
        <taxon>Pseudomonadati</taxon>
        <taxon>Bacteroidota</taxon>
        <taxon>Flavobacteriia</taxon>
        <taxon>Flavobacteriales</taxon>
        <taxon>Flavobacteriaceae</taxon>
        <taxon>Muriicola</taxon>
    </lineage>
</organism>
<name>A0A6P0U7M8_9FLAO</name>
<dbReference type="InterPro" id="IPR018764">
    <property type="entry name" value="RskA_C"/>
</dbReference>
<gene>
    <name evidence="4" type="ORF">GWK09_01285</name>
</gene>
<keyword evidence="2" id="KW-0812">Transmembrane</keyword>
<feature type="coiled-coil region" evidence="1">
    <location>
        <begin position="118"/>
        <end position="152"/>
    </location>
</feature>
<feature type="transmembrane region" description="Helical" evidence="2">
    <location>
        <begin position="97"/>
        <end position="115"/>
    </location>
</feature>
<dbReference type="RefSeq" id="WP_163691211.1">
    <property type="nucleotide sequence ID" value="NZ_FXTW01000001.1"/>
</dbReference>